<dbReference type="EMBL" id="CP012034">
    <property type="protein sequence ID" value="AKP66123.1"/>
    <property type="molecule type" value="Genomic_DNA"/>
</dbReference>
<dbReference type="AlphaFoldDB" id="A0A0H4QMI1"/>
<feature type="transmembrane region" description="Helical" evidence="1">
    <location>
        <begin position="38"/>
        <end position="58"/>
    </location>
</feature>
<protein>
    <submittedName>
        <fullName evidence="3">Uncharacterized protein</fullName>
    </submittedName>
</protein>
<dbReference type="EMBL" id="CP012034">
    <property type="protein sequence ID" value="AKP68331.1"/>
    <property type="molecule type" value="Genomic_DNA"/>
</dbReference>
<evidence type="ECO:0000256" key="1">
    <source>
        <dbReference type="SAM" id="Phobius"/>
    </source>
</evidence>
<evidence type="ECO:0000313" key="4">
    <source>
        <dbReference type="Proteomes" id="UP000036106"/>
    </source>
</evidence>
<keyword evidence="1" id="KW-0472">Membrane</keyword>
<sequence>MVDFPLCGGVNGCITFSISTIGIPVSVFKMLSVSSKNICPSTTVIFLGNSFFIFLHVIHLKR</sequence>
<evidence type="ECO:0000313" key="2">
    <source>
        <dbReference type="EMBL" id="AKP66123.1"/>
    </source>
</evidence>
<keyword evidence="1" id="KW-0812">Transmembrane</keyword>
<accession>A0A0H4QMI1</accession>
<organism evidence="3 4">
    <name type="scientific">Companilactobacillus ginsenosidimutans</name>
    <dbReference type="NCBI Taxonomy" id="1007676"/>
    <lineage>
        <taxon>Bacteria</taxon>
        <taxon>Bacillati</taxon>
        <taxon>Bacillota</taxon>
        <taxon>Bacilli</taxon>
        <taxon>Lactobacillales</taxon>
        <taxon>Lactobacillaceae</taxon>
        <taxon>Companilactobacillus</taxon>
    </lineage>
</organism>
<evidence type="ECO:0000313" key="3">
    <source>
        <dbReference type="EMBL" id="AKP68331.1"/>
    </source>
</evidence>
<name>A0A0H4QMI1_9LACO</name>
<reference evidence="3" key="1">
    <citation type="submission" date="2015-07" db="EMBL/GenBank/DDBJ databases">
        <title>Lactobacillus ginsenosidimutans EMML 3041 whole genome sequencing.</title>
        <authorList>
            <person name="Kim M.K."/>
            <person name="Im W.-T."/>
            <person name="Srinivasan S."/>
            <person name="Lee J.-J."/>
        </authorList>
    </citation>
    <scope>NUCLEOTIDE SEQUENCE</scope>
    <source>
        <strain evidence="3">EMML 3041</strain>
    </source>
</reference>
<keyword evidence="4" id="KW-1185">Reference proteome</keyword>
<keyword evidence="1" id="KW-1133">Transmembrane helix</keyword>
<reference evidence="4" key="2">
    <citation type="submission" date="2015-07" db="EMBL/GenBank/DDBJ databases">
        <title>Lactobacillus ginsenosidimutans/EMML 3141/ whole genome sequencing.</title>
        <authorList>
            <person name="Kim M.K."/>
            <person name="Im W.-T."/>
            <person name="Srinivasan S."/>
            <person name="Lee J.-J."/>
        </authorList>
    </citation>
    <scope>NUCLEOTIDE SEQUENCE [LARGE SCALE GENOMIC DNA]</scope>
    <source>
        <strain evidence="4">EMML 3041</strain>
    </source>
</reference>
<dbReference type="Proteomes" id="UP000036106">
    <property type="component" value="Chromosome"/>
</dbReference>
<proteinExistence type="predicted"/>
<gene>
    <name evidence="2" type="ORF">ABM34_00170</name>
    <name evidence="3" type="ORF">ABM34_12805</name>
</gene>
<dbReference type="KEGG" id="lgn:ABM34_12805"/>
<dbReference type="STRING" id="1007676.ABM34_00170"/>
<dbReference type="KEGG" id="lgn:ABM34_00170"/>